<dbReference type="GO" id="GO:0005783">
    <property type="term" value="C:endoplasmic reticulum"/>
    <property type="evidence" value="ECO:0007669"/>
    <property type="project" value="TreeGrafter"/>
</dbReference>
<reference evidence="4" key="2">
    <citation type="submission" date="2009-03" db="EMBL/GenBank/DDBJ databases">
        <authorList>
            <person name="Gang L."/>
        </authorList>
    </citation>
    <scope>NUCLEOTIDE SEQUENCE</scope>
    <source>
        <strain evidence="4">Anhui</strain>
    </source>
</reference>
<feature type="domain" description="UFSP1/2/DUB catalytic" evidence="3">
    <location>
        <begin position="53"/>
        <end position="133"/>
    </location>
</feature>
<dbReference type="PANTHER" id="PTHR48153:SF2">
    <property type="entry name" value="UFM1-SPECIFIC PROTEASE 2"/>
    <property type="match status" value="1"/>
</dbReference>
<dbReference type="AlphaFoldDB" id="C1L7R7"/>
<evidence type="ECO:0000256" key="2">
    <source>
        <dbReference type="ARBA" id="ARBA00022801"/>
    </source>
</evidence>
<dbReference type="GO" id="GO:0006508">
    <property type="term" value="P:proteolysis"/>
    <property type="evidence" value="ECO:0007669"/>
    <property type="project" value="UniProtKB-KW"/>
</dbReference>
<dbReference type="GO" id="GO:0071567">
    <property type="term" value="F:deUFMylase activity"/>
    <property type="evidence" value="ECO:0007669"/>
    <property type="project" value="TreeGrafter"/>
</dbReference>
<keyword evidence="2 4" id="KW-0378">Hydrolase</keyword>
<keyword evidence="4" id="KW-0645">Protease</keyword>
<dbReference type="InterPro" id="IPR012462">
    <property type="entry name" value="UFSP1/2_DUB_cat"/>
</dbReference>
<evidence type="ECO:0000256" key="1">
    <source>
        <dbReference type="ARBA" id="ARBA00008552"/>
    </source>
</evidence>
<comment type="similarity">
    <text evidence="1">Belongs to the peptidase C78 family.</text>
</comment>
<dbReference type="EMBL" id="FN320048">
    <property type="protein sequence ID" value="CAX75774.1"/>
    <property type="molecule type" value="mRNA"/>
</dbReference>
<dbReference type="Pfam" id="PF07910">
    <property type="entry name" value="Peptidase_C78"/>
    <property type="match status" value="1"/>
</dbReference>
<reference evidence="4" key="1">
    <citation type="journal article" date="2009" name="Nature">
        <title>The Schistosoma japonicum genome reveals features of host-parasite interplay.</title>
        <authorList>
            <person name="Liu F."/>
            <person name="Zhou Y."/>
            <person name="Wang Z.Q."/>
            <person name="Lu G."/>
            <person name="Zheng H."/>
            <person name="Brindley P.J."/>
            <person name="McManus D.P."/>
            <person name="Blair D."/>
            <person name="Zhang Q.H."/>
            <person name="Zhong Y."/>
            <person name="Wang S."/>
            <person name="Han Z.G."/>
            <person name="Chen Z."/>
        </authorList>
    </citation>
    <scope>NUCLEOTIDE SEQUENCE</scope>
    <source>
        <strain evidence="4">Anhui</strain>
    </source>
</reference>
<organism evidence="4">
    <name type="scientific">Schistosoma japonicum</name>
    <name type="common">Blood fluke</name>
    <dbReference type="NCBI Taxonomy" id="6182"/>
    <lineage>
        <taxon>Eukaryota</taxon>
        <taxon>Metazoa</taxon>
        <taxon>Spiralia</taxon>
        <taxon>Lophotrochozoa</taxon>
        <taxon>Platyhelminthes</taxon>
        <taxon>Trematoda</taxon>
        <taxon>Digenea</taxon>
        <taxon>Strigeidida</taxon>
        <taxon>Schistosomatoidea</taxon>
        <taxon>Schistosomatidae</taxon>
        <taxon>Schistosoma</taxon>
    </lineage>
</organism>
<name>C1L7R7_SCHJA</name>
<accession>C1L7R7</accession>
<evidence type="ECO:0000313" key="4">
    <source>
        <dbReference type="EMBL" id="CAX70745.1"/>
    </source>
</evidence>
<proteinExistence type="evidence at transcript level"/>
<dbReference type="EMBL" id="FN315013">
    <property type="protein sequence ID" value="CAX70745.1"/>
    <property type="molecule type" value="mRNA"/>
</dbReference>
<dbReference type="EMBL" id="FN320049">
    <property type="protein sequence ID" value="CAX75775.1"/>
    <property type="molecule type" value="mRNA"/>
</dbReference>
<evidence type="ECO:0000259" key="3">
    <source>
        <dbReference type="Pfam" id="PF07910"/>
    </source>
</evidence>
<dbReference type="GO" id="GO:0005634">
    <property type="term" value="C:nucleus"/>
    <property type="evidence" value="ECO:0007669"/>
    <property type="project" value="TreeGrafter"/>
</dbReference>
<protein>
    <submittedName>
        <fullName evidence="4">Ufm1-specific protease 2</fullName>
        <ecNumber evidence="4">3.4.22.-</ecNumber>
    </submittedName>
</protein>
<dbReference type="Gene3D" id="3.90.70.130">
    <property type="match status" value="1"/>
</dbReference>
<sequence length="163" mass="18323">MTQKLGFPLDTPLFRRGQALHPVPTIVNWLGPSSELLVCPHEVVKQPPNVGPTYIVTGRYTYKHYLQDGVDDRNWGCAYRSLQTLISWLMWQGEITPGPLPSLRDIQASIVRFGDKPKSFIGSCQWIGSLELFRQDLCLNSGTSSYRTSGFYQGSGSRRMDGL</sequence>
<dbReference type="EC" id="3.4.22.-" evidence="4"/>
<dbReference type="PANTHER" id="PTHR48153">
    <property type="entry name" value="UFM1-SPECIFIC PROTEASE 2"/>
    <property type="match status" value="1"/>
</dbReference>